<dbReference type="Proteomes" id="UP001528411">
    <property type="component" value="Unassembled WGS sequence"/>
</dbReference>
<organism evidence="3 4">
    <name type="scientific">Psychrosphaera algicola</name>
    <dbReference type="NCBI Taxonomy" id="3023714"/>
    <lineage>
        <taxon>Bacteria</taxon>
        <taxon>Pseudomonadati</taxon>
        <taxon>Pseudomonadota</taxon>
        <taxon>Gammaproteobacteria</taxon>
        <taxon>Alteromonadales</taxon>
        <taxon>Pseudoalteromonadaceae</taxon>
        <taxon>Psychrosphaera</taxon>
    </lineage>
</organism>
<evidence type="ECO:0000256" key="1">
    <source>
        <dbReference type="ARBA" id="ARBA00022729"/>
    </source>
</evidence>
<protein>
    <submittedName>
        <fullName evidence="3">Outer membrane beta-barrel protein</fullName>
    </submittedName>
</protein>
<evidence type="ECO:0000313" key="3">
    <source>
        <dbReference type="EMBL" id="MDC2887618.1"/>
    </source>
</evidence>
<gene>
    <name evidence="3" type="ORF">PN838_00615</name>
</gene>
<evidence type="ECO:0000259" key="2">
    <source>
        <dbReference type="Pfam" id="PF13505"/>
    </source>
</evidence>
<sequence>MKYRSSRWFYVSGQLGVSEQASDVEPYGNNIAVDSEFPGAFDNGDGTVGSIGFGYIFNQNYRLEGRVGKRDGSFSDSKLGSGSRDGEEYIVNGKLKSATFTVEAFYDFANDTAFTPYVKVGLGIADNSYSARLGGAGVAAYDAYDGSVDGYYDAYADDESSEFSWNAGFGANYALSQNVSLYGEYQFATFGEVKTGQDSFTDGFKIDDAAAHEMMIGIRIKL</sequence>
<dbReference type="InterPro" id="IPR011250">
    <property type="entry name" value="OMP/PagP_B-barrel"/>
</dbReference>
<dbReference type="SUPFAM" id="SSF56925">
    <property type="entry name" value="OMPA-like"/>
    <property type="match status" value="1"/>
</dbReference>
<proteinExistence type="predicted"/>
<dbReference type="Pfam" id="PF13505">
    <property type="entry name" value="OMP_b-brl"/>
    <property type="match status" value="1"/>
</dbReference>
<keyword evidence="1" id="KW-0732">Signal</keyword>
<evidence type="ECO:0000313" key="4">
    <source>
        <dbReference type="Proteomes" id="UP001528411"/>
    </source>
</evidence>
<accession>A0ABT5F7V4</accession>
<dbReference type="EMBL" id="JAQOMS010000002">
    <property type="protein sequence ID" value="MDC2887618.1"/>
    <property type="molecule type" value="Genomic_DNA"/>
</dbReference>
<dbReference type="InterPro" id="IPR027385">
    <property type="entry name" value="Beta-barrel_OMP"/>
</dbReference>
<dbReference type="Gene3D" id="2.40.160.20">
    <property type="match status" value="1"/>
</dbReference>
<dbReference type="RefSeq" id="WP_272182476.1">
    <property type="nucleotide sequence ID" value="NZ_JAQOMS010000002.1"/>
</dbReference>
<comment type="caution">
    <text evidence="3">The sequence shown here is derived from an EMBL/GenBank/DDBJ whole genome shotgun (WGS) entry which is preliminary data.</text>
</comment>
<name>A0ABT5F7V4_9GAMM</name>
<feature type="domain" description="Outer membrane protein beta-barrel" evidence="2">
    <location>
        <begin position="9"/>
        <end position="196"/>
    </location>
</feature>
<keyword evidence="4" id="KW-1185">Reference proteome</keyword>
<reference evidence="3 4" key="1">
    <citation type="submission" date="2023-01" db="EMBL/GenBank/DDBJ databases">
        <title>Psychrosphaera sp. nov., isolated from marine algae.</title>
        <authorList>
            <person name="Bayburt H."/>
            <person name="Choi B.J."/>
            <person name="Kim J.M."/>
            <person name="Choi D.G."/>
            <person name="Jeon C.O."/>
        </authorList>
    </citation>
    <scope>NUCLEOTIDE SEQUENCE [LARGE SCALE GENOMIC DNA]</scope>
    <source>
        <strain evidence="3 4">G1-22</strain>
    </source>
</reference>